<evidence type="ECO:0000313" key="4">
    <source>
        <dbReference type="EMBL" id="CAD9214993.1"/>
    </source>
</evidence>
<reference evidence="3" key="1">
    <citation type="submission" date="2021-01" db="EMBL/GenBank/DDBJ databases">
        <authorList>
            <person name="Corre E."/>
            <person name="Pelletier E."/>
            <person name="Niang G."/>
            <person name="Scheremetjew M."/>
            <person name="Finn R."/>
            <person name="Kale V."/>
            <person name="Holt S."/>
            <person name="Cochrane G."/>
            <person name="Meng A."/>
            <person name="Brown T."/>
            <person name="Cohen L."/>
        </authorList>
    </citation>
    <scope>NUCLEOTIDE SEQUENCE</scope>
    <source>
        <strain evidence="3">PLY429</strain>
    </source>
</reference>
<gene>
    <name evidence="3" type="ORF">TCHU04912_LOCUS17232</name>
    <name evidence="4" type="ORF">TCHU04912_LOCUS17233</name>
</gene>
<sequence>MDTRLRPETASRTGTGCTGLVGEFSRLMPPNNQRRMKFHASLTVAVLVLLSIGGMVAAALLLFQARDCLPLMNPEGGWPSKLLRHVNQDFYWRQKLKEARLRKSFNCSWIAPNLGNLHPQVVTVERVPERRRELVAQLRLQRIAHEVVFGADGLHDIPAPLLKLYSGKRTRKHLTGARKSAANDESGSGLDDEFLGGGYWQALQGNSTQYGVQESRQAALFRRMEVAAKLSFTSVFHKMVGERWEYMLVFEDDAVLFRDFSRQLRDVLCRMPDNFEVLYLNACHETTGEAVRPGVIQFQKGSCTVAFVVSLPFALRTIHYEVLKHRDIPFDHLAMKQGRYGRSFLADPRLVNFTQSIKSEIRDRK</sequence>
<feature type="domain" description="Glycosyl transferase family 25" evidence="2">
    <location>
        <begin position="221"/>
        <end position="287"/>
    </location>
</feature>
<evidence type="ECO:0000313" key="3">
    <source>
        <dbReference type="EMBL" id="CAD9214992.1"/>
    </source>
</evidence>
<name>A0A6U1JXN9_9CHLO</name>
<dbReference type="EMBL" id="HBGG01032929">
    <property type="protein sequence ID" value="CAD9214992.1"/>
    <property type="molecule type" value="Transcribed_RNA"/>
</dbReference>
<dbReference type="InterPro" id="IPR002654">
    <property type="entry name" value="Glyco_trans_25"/>
</dbReference>
<evidence type="ECO:0000259" key="2">
    <source>
        <dbReference type="Pfam" id="PF01755"/>
    </source>
</evidence>
<protein>
    <recommendedName>
        <fullName evidence="2">Glycosyl transferase family 25 domain-containing protein</fullName>
    </recommendedName>
</protein>
<keyword evidence="1" id="KW-0812">Transmembrane</keyword>
<dbReference type="Pfam" id="PF01755">
    <property type="entry name" value="Glyco_transf_25"/>
    <property type="match status" value="1"/>
</dbReference>
<organism evidence="3">
    <name type="scientific">Tetraselmis chuii</name>
    <dbReference type="NCBI Taxonomy" id="63592"/>
    <lineage>
        <taxon>Eukaryota</taxon>
        <taxon>Viridiplantae</taxon>
        <taxon>Chlorophyta</taxon>
        <taxon>core chlorophytes</taxon>
        <taxon>Chlorodendrophyceae</taxon>
        <taxon>Chlorodendrales</taxon>
        <taxon>Chlorodendraceae</taxon>
        <taxon>Tetraselmis</taxon>
    </lineage>
</organism>
<accession>A0A6U1JXN9</accession>
<dbReference type="EMBL" id="HBGG01032930">
    <property type="protein sequence ID" value="CAD9214993.1"/>
    <property type="molecule type" value="Transcribed_RNA"/>
</dbReference>
<keyword evidence="1" id="KW-1133">Transmembrane helix</keyword>
<keyword evidence="1" id="KW-0472">Membrane</keyword>
<proteinExistence type="predicted"/>
<evidence type="ECO:0000256" key="1">
    <source>
        <dbReference type="SAM" id="Phobius"/>
    </source>
</evidence>
<feature type="transmembrane region" description="Helical" evidence="1">
    <location>
        <begin position="38"/>
        <end position="63"/>
    </location>
</feature>
<dbReference type="AlphaFoldDB" id="A0A6U1JXN9"/>